<protein>
    <submittedName>
        <fullName evidence="2">Uncharacterized protein</fullName>
    </submittedName>
</protein>
<sequence length="156" mass="16264">MPLKMITAWEAKCWNPQFNTTWSTPEDSALVIVDLSCKVEKRAVYSVQREAPQGGAGVVTEQPKNNTNQEESDEEGGAGGDVTVTTEPTATTGPPVGGVPVYAMPPPASSAPSANATESTSLRTSDQVTYTTGMTQSGSPYHIPGKATSEMAASAK</sequence>
<comment type="caution">
    <text evidence="2">The sequence shown here is derived from an EMBL/GenBank/DDBJ whole genome shotgun (WGS) entry which is preliminary data.</text>
</comment>
<evidence type="ECO:0000313" key="2">
    <source>
        <dbReference type="EMBL" id="KAL1130458.1"/>
    </source>
</evidence>
<reference evidence="2 3" key="1">
    <citation type="submission" date="2024-07" db="EMBL/GenBank/DDBJ databases">
        <title>Chromosome-level genome assembly of the water stick insect Ranatra chinensis (Heteroptera: Nepidae).</title>
        <authorList>
            <person name="Liu X."/>
        </authorList>
    </citation>
    <scope>NUCLEOTIDE SEQUENCE [LARGE SCALE GENOMIC DNA]</scope>
    <source>
        <strain evidence="2">Cailab_2021Rc</strain>
        <tissue evidence="2">Muscle</tissue>
    </source>
</reference>
<dbReference type="AlphaFoldDB" id="A0ABD0YGP6"/>
<organism evidence="2 3">
    <name type="scientific">Ranatra chinensis</name>
    <dbReference type="NCBI Taxonomy" id="642074"/>
    <lineage>
        <taxon>Eukaryota</taxon>
        <taxon>Metazoa</taxon>
        <taxon>Ecdysozoa</taxon>
        <taxon>Arthropoda</taxon>
        <taxon>Hexapoda</taxon>
        <taxon>Insecta</taxon>
        <taxon>Pterygota</taxon>
        <taxon>Neoptera</taxon>
        <taxon>Paraneoptera</taxon>
        <taxon>Hemiptera</taxon>
        <taxon>Heteroptera</taxon>
        <taxon>Panheteroptera</taxon>
        <taxon>Nepomorpha</taxon>
        <taxon>Nepidae</taxon>
        <taxon>Ranatrinae</taxon>
        <taxon>Ranatra</taxon>
    </lineage>
</organism>
<evidence type="ECO:0000256" key="1">
    <source>
        <dbReference type="SAM" id="MobiDB-lite"/>
    </source>
</evidence>
<evidence type="ECO:0000313" key="3">
    <source>
        <dbReference type="Proteomes" id="UP001558652"/>
    </source>
</evidence>
<accession>A0ABD0YGP6</accession>
<name>A0ABD0YGP6_9HEMI</name>
<keyword evidence="3" id="KW-1185">Reference proteome</keyword>
<dbReference type="Proteomes" id="UP001558652">
    <property type="component" value="Unassembled WGS sequence"/>
</dbReference>
<feature type="compositionally biased region" description="Polar residues" evidence="1">
    <location>
        <begin position="122"/>
        <end position="139"/>
    </location>
</feature>
<feature type="compositionally biased region" description="Low complexity" evidence="1">
    <location>
        <begin position="81"/>
        <end position="102"/>
    </location>
</feature>
<dbReference type="EMBL" id="JBFDAA010000007">
    <property type="protein sequence ID" value="KAL1130458.1"/>
    <property type="molecule type" value="Genomic_DNA"/>
</dbReference>
<proteinExistence type="predicted"/>
<feature type="region of interest" description="Disordered" evidence="1">
    <location>
        <begin position="48"/>
        <end position="156"/>
    </location>
</feature>
<feature type="compositionally biased region" description="Low complexity" evidence="1">
    <location>
        <begin position="110"/>
        <end position="121"/>
    </location>
</feature>
<gene>
    <name evidence="2" type="ORF">AAG570_011706</name>
</gene>